<feature type="transmembrane region" description="Helical" evidence="2">
    <location>
        <begin position="101"/>
        <end position="120"/>
    </location>
</feature>
<feature type="domain" description="DUF6533" evidence="3">
    <location>
        <begin position="44"/>
        <end position="84"/>
    </location>
</feature>
<sequence>MSQTSTDAQVVAEFQNMWVILIGVYTTLARTLNHSVTSANIIYSMTALVAYEYIITLEQEMAVVWHRKWTLATWLFITNRYLLIGFTVLSVAPTPSVIVELGTRIALIVGDVLVLAVTWAKTARNLSEGTQIGMRTPLSTMLLRDAIIRNCQFCYASDANPILISRFLLNLRQIGSPEIDSREVFNSQFSIPGFRVPSLASIVGNMGEDLDHGGPAGEMGDEVENNPDSVQT</sequence>
<evidence type="ECO:0000256" key="2">
    <source>
        <dbReference type="SAM" id="Phobius"/>
    </source>
</evidence>
<feature type="region of interest" description="Disordered" evidence="1">
    <location>
        <begin position="210"/>
        <end position="232"/>
    </location>
</feature>
<dbReference type="Pfam" id="PF20151">
    <property type="entry name" value="DUF6533"/>
    <property type="match status" value="1"/>
</dbReference>
<dbReference type="OrthoDB" id="2752574at2759"/>
<dbReference type="InterPro" id="IPR045340">
    <property type="entry name" value="DUF6533"/>
</dbReference>
<name>A0A2R6RQC0_9APHY</name>
<organism evidence="4 5">
    <name type="scientific">Hermanssonia centrifuga</name>
    <dbReference type="NCBI Taxonomy" id="98765"/>
    <lineage>
        <taxon>Eukaryota</taxon>
        <taxon>Fungi</taxon>
        <taxon>Dikarya</taxon>
        <taxon>Basidiomycota</taxon>
        <taxon>Agaricomycotina</taxon>
        <taxon>Agaricomycetes</taxon>
        <taxon>Polyporales</taxon>
        <taxon>Meruliaceae</taxon>
        <taxon>Hermanssonia</taxon>
    </lineage>
</organism>
<evidence type="ECO:0000259" key="3">
    <source>
        <dbReference type="Pfam" id="PF20151"/>
    </source>
</evidence>
<keyword evidence="2" id="KW-1133">Transmembrane helix</keyword>
<feature type="transmembrane region" description="Helical" evidence="2">
    <location>
        <begin position="69"/>
        <end position="89"/>
    </location>
</feature>
<evidence type="ECO:0000256" key="1">
    <source>
        <dbReference type="SAM" id="MobiDB-lite"/>
    </source>
</evidence>
<dbReference type="Proteomes" id="UP000186601">
    <property type="component" value="Unassembled WGS sequence"/>
</dbReference>
<reference evidence="4 5" key="1">
    <citation type="submission" date="2018-02" db="EMBL/GenBank/DDBJ databases">
        <title>Genome sequence of the basidiomycete white-rot fungus Phlebia centrifuga.</title>
        <authorList>
            <person name="Granchi Z."/>
            <person name="Peng M."/>
            <person name="de Vries R.P."/>
            <person name="Hilden K."/>
            <person name="Makela M.R."/>
            <person name="Grigoriev I."/>
            <person name="Riley R."/>
        </authorList>
    </citation>
    <scope>NUCLEOTIDE SEQUENCE [LARGE SCALE GENOMIC DNA]</scope>
    <source>
        <strain evidence="4 5">FBCC195</strain>
    </source>
</reference>
<accession>A0A2R6RQC0</accession>
<proteinExistence type="predicted"/>
<dbReference type="EMBL" id="MLYV02000179">
    <property type="protein sequence ID" value="PSS32238.1"/>
    <property type="molecule type" value="Genomic_DNA"/>
</dbReference>
<keyword evidence="2" id="KW-0472">Membrane</keyword>
<feature type="transmembrane region" description="Helical" evidence="2">
    <location>
        <begin position="41"/>
        <end position="57"/>
    </location>
</feature>
<protein>
    <recommendedName>
        <fullName evidence="3">DUF6533 domain-containing protein</fullName>
    </recommendedName>
</protein>
<keyword evidence="2" id="KW-0812">Transmembrane</keyword>
<comment type="caution">
    <text evidence="4">The sequence shown here is derived from an EMBL/GenBank/DDBJ whole genome shotgun (WGS) entry which is preliminary data.</text>
</comment>
<gene>
    <name evidence="4" type="ORF">PHLCEN_2v2007</name>
</gene>
<evidence type="ECO:0000313" key="4">
    <source>
        <dbReference type="EMBL" id="PSS32238.1"/>
    </source>
</evidence>
<keyword evidence="5" id="KW-1185">Reference proteome</keyword>
<dbReference type="AlphaFoldDB" id="A0A2R6RQC0"/>
<evidence type="ECO:0000313" key="5">
    <source>
        <dbReference type="Proteomes" id="UP000186601"/>
    </source>
</evidence>